<keyword evidence="3" id="KW-1185">Reference proteome</keyword>
<name>A0ABT0I7A4_9ACTN</name>
<reference evidence="2 3" key="1">
    <citation type="submission" date="2022-04" db="EMBL/GenBank/DDBJ databases">
        <title>Streptomyces sp. nov. LCR6-01 isolated from Lichen of Dirinaria sp.</title>
        <authorList>
            <person name="Kanchanasin P."/>
            <person name="Tanasupawat S."/>
            <person name="Phongsopitanun W."/>
        </authorList>
    </citation>
    <scope>NUCLEOTIDE SEQUENCE [LARGE SCALE GENOMIC DNA]</scope>
    <source>
        <strain evidence="2 3">LCR6-01</strain>
    </source>
</reference>
<gene>
    <name evidence="2" type="ORF">M1O15_07380</name>
</gene>
<comment type="caution">
    <text evidence="2">The sequence shown here is derived from an EMBL/GenBank/DDBJ whole genome shotgun (WGS) entry which is preliminary data.</text>
</comment>
<evidence type="ECO:0000313" key="2">
    <source>
        <dbReference type="EMBL" id="MCK8677210.1"/>
    </source>
</evidence>
<accession>A0ABT0I7A4</accession>
<dbReference type="RefSeq" id="WP_248632439.1">
    <property type="nucleotide sequence ID" value="NZ_JALPTH010000005.1"/>
</dbReference>
<proteinExistence type="predicted"/>
<dbReference type="Proteomes" id="UP001522868">
    <property type="component" value="Unassembled WGS sequence"/>
</dbReference>
<evidence type="ECO:0000256" key="1">
    <source>
        <dbReference type="SAM" id="MobiDB-lite"/>
    </source>
</evidence>
<sequence>MGIWADAFLAPELPTLLPREDFGRLVVDLARERVVRPPWVLVAGRLCVNASLNWGSVSGQARWDKPAPGTELRTDDDMPEEPRDYDAPPPWGASDERARVLAHGEAVLDVLPALREAPYGEEDLGVVFDQLDFGNRGVIEHFWSEDERTTLACFALARAQVRPLSSSDSAETSGPVHPVRTCVVHTFKLSTGEGASPVIAPVVRRHVGPDLVIGETWG</sequence>
<organism evidence="2 3">
    <name type="scientific">Streptomyces lichenis</name>
    <dbReference type="NCBI Taxonomy" id="2306967"/>
    <lineage>
        <taxon>Bacteria</taxon>
        <taxon>Bacillati</taxon>
        <taxon>Actinomycetota</taxon>
        <taxon>Actinomycetes</taxon>
        <taxon>Kitasatosporales</taxon>
        <taxon>Streptomycetaceae</taxon>
        <taxon>Streptomyces</taxon>
    </lineage>
</organism>
<evidence type="ECO:0000313" key="3">
    <source>
        <dbReference type="Proteomes" id="UP001522868"/>
    </source>
</evidence>
<dbReference type="EMBL" id="JALPTH010000005">
    <property type="protein sequence ID" value="MCK8677210.1"/>
    <property type="molecule type" value="Genomic_DNA"/>
</dbReference>
<feature type="compositionally biased region" description="Basic and acidic residues" evidence="1">
    <location>
        <begin position="72"/>
        <end position="86"/>
    </location>
</feature>
<feature type="region of interest" description="Disordered" evidence="1">
    <location>
        <begin position="59"/>
        <end position="90"/>
    </location>
</feature>
<protein>
    <submittedName>
        <fullName evidence="2">Uncharacterized protein</fullName>
    </submittedName>
</protein>